<feature type="compositionally biased region" description="Low complexity" evidence="1">
    <location>
        <begin position="198"/>
        <end position="209"/>
    </location>
</feature>
<feature type="region of interest" description="Disordered" evidence="1">
    <location>
        <begin position="142"/>
        <end position="211"/>
    </location>
</feature>
<feature type="region of interest" description="Disordered" evidence="1">
    <location>
        <begin position="17"/>
        <end position="40"/>
    </location>
</feature>
<feature type="compositionally biased region" description="Polar residues" evidence="1">
    <location>
        <begin position="147"/>
        <end position="162"/>
    </location>
</feature>
<evidence type="ECO:0000313" key="2">
    <source>
        <dbReference type="EMBL" id="KAJ1736075.1"/>
    </source>
</evidence>
<organism evidence="2 3">
    <name type="scientific">Coemansia biformis</name>
    <dbReference type="NCBI Taxonomy" id="1286918"/>
    <lineage>
        <taxon>Eukaryota</taxon>
        <taxon>Fungi</taxon>
        <taxon>Fungi incertae sedis</taxon>
        <taxon>Zoopagomycota</taxon>
        <taxon>Kickxellomycotina</taxon>
        <taxon>Kickxellomycetes</taxon>
        <taxon>Kickxellales</taxon>
        <taxon>Kickxellaceae</taxon>
        <taxon>Coemansia</taxon>
    </lineage>
</organism>
<dbReference type="PANTHER" id="PTHR13060:SF0">
    <property type="entry name" value="PROTEIN ECDYSONELESS HOMOLOG"/>
    <property type="match status" value="1"/>
</dbReference>
<name>A0A9W7YC62_9FUNG</name>
<dbReference type="Pfam" id="PF07093">
    <property type="entry name" value="SGT1"/>
    <property type="match status" value="1"/>
</dbReference>
<protein>
    <submittedName>
        <fullName evidence="2">Uncharacterized protein</fullName>
    </submittedName>
</protein>
<sequence length="268" mass="26750">MSEDALAARAVQALDRMAAAGGPRPPLDADAVGGDDDDDSWLELGAGELDAAMRGAESMLRDAAQGDDAAPGLADVGEEGAAQGLRGMLEAFEAFLSADSGVDGADLMGDSSGSEYAEGSDEDIDLDAEGILGALMEAIGASEPAHVTSQGDSPGAQAASSTSREDADAGIVDAMDAMDQELAATHIGRSFDRHESAGSKSASEAAADSLPDVNVDLNLVRNIVESFRAQEGLAGPAGTLLGQAGIRLPPPGSDDGSEHGSVAGADTP</sequence>
<gene>
    <name evidence="2" type="ORF">LPJ61_000218</name>
</gene>
<feature type="region of interest" description="Disordered" evidence="1">
    <location>
        <begin position="241"/>
        <end position="268"/>
    </location>
</feature>
<dbReference type="InterPro" id="IPR010770">
    <property type="entry name" value="Ecd"/>
</dbReference>
<evidence type="ECO:0000313" key="3">
    <source>
        <dbReference type="Proteomes" id="UP001143981"/>
    </source>
</evidence>
<accession>A0A9W7YC62</accession>
<evidence type="ECO:0000256" key="1">
    <source>
        <dbReference type="SAM" id="MobiDB-lite"/>
    </source>
</evidence>
<dbReference type="AlphaFoldDB" id="A0A9W7YC62"/>
<comment type="caution">
    <text evidence="2">The sequence shown here is derived from an EMBL/GenBank/DDBJ whole genome shotgun (WGS) entry which is preliminary data.</text>
</comment>
<dbReference type="GO" id="GO:0005634">
    <property type="term" value="C:nucleus"/>
    <property type="evidence" value="ECO:0007669"/>
    <property type="project" value="TreeGrafter"/>
</dbReference>
<dbReference type="OrthoDB" id="27237at2759"/>
<proteinExistence type="predicted"/>
<keyword evidence="3" id="KW-1185">Reference proteome</keyword>
<dbReference type="PANTHER" id="PTHR13060">
    <property type="entry name" value="SGT1 PROTEIN HSGT1 SUPPRESSOR OF GCR2"/>
    <property type="match status" value="1"/>
</dbReference>
<dbReference type="EMBL" id="JANBOI010000004">
    <property type="protein sequence ID" value="KAJ1736075.1"/>
    <property type="molecule type" value="Genomic_DNA"/>
</dbReference>
<reference evidence="2" key="1">
    <citation type="submission" date="2022-07" db="EMBL/GenBank/DDBJ databases">
        <title>Phylogenomic reconstructions and comparative analyses of Kickxellomycotina fungi.</title>
        <authorList>
            <person name="Reynolds N.K."/>
            <person name="Stajich J.E."/>
            <person name="Barry K."/>
            <person name="Grigoriev I.V."/>
            <person name="Crous P."/>
            <person name="Smith M.E."/>
        </authorList>
    </citation>
    <scope>NUCLEOTIDE SEQUENCE</scope>
    <source>
        <strain evidence="2">BCRC 34381</strain>
    </source>
</reference>
<dbReference type="Proteomes" id="UP001143981">
    <property type="component" value="Unassembled WGS sequence"/>
</dbReference>